<feature type="site" description="Important for substrate specificity" evidence="4">
    <location>
        <position position="71"/>
    </location>
</feature>
<comment type="catalytic activity">
    <reaction evidence="4">
        <text>dTTP + H2O = dTMP + diphosphate + H(+)</text>
        <dbReference type="Rhea" id="RHEA:28534"/>
        <dbReference type="ChEBI" id="CHEBI:15377"/>
        <dbReference type="ChEBI" id="CHEBI:15378"/>
        <dbReference type="ChEBI" id="CHEBI:33019"/>
        <dbReference type="ChEBI" id="CHEBI:37568"/>
        <dbReference type="ChEBI" id="CHEBI:63528"/>
        <dbReference type="EC" id="3.6.1.9"/>
    </reaction>
</comment>
<evidence type="ECO:0000256" key="3">
    <source>
        <dbReference type="ARBA" id="ARBA00023080"/>
    </source>
</evidence>
<dbReference type="PIRSF" id="PIRSF006305">
    <property type="entry name" value="Maf"/>
    <property type="match status" value="1"/>
</dbReference>
<keyword evidence="2 4" id="KW-0378">Hydrolase</keyword>
<dbReference type="CDD" id="cd00555">
    <property type="entry name" value="Maf"/>
    <property type="match status" value="1"/>
</dbReference>
<dbReference type="SUPFAM" id="SSF52972">
    <property type="entry name" value="ITPase-like"/>
    <property type="match status" value="1"/>
</dbReference>
<dbReference type="NCBIfam" id="TIGR00172">
    <property type="entry name" value="maf"/>
    <property type="match status" value="1"/>
</dbReference>
<comment type="caution">
    <text evidence="5">The sequence shown here is derived from an EMBL/GenBank/DDBJ whole genome shotgun (WGS) entry which is preliminary data.</text>
</comment>
<dbReference type="GO" id="GO:0036218">
    <property type="term" value="F:dTTP diphosphatase activity"/>
    <property type="evidence" value="ECO:0007669"/>
    <property type="project" value="RHEA"/>
</dbReference>
<dbReference type="InterPro" id="IPR029001">
    <property type="entry name" value="ITPase-like_fam"/>
</dbReference>
<comment type="subcellular location">
    <subcellularLocation>
        <location evidence="4">Cytoplasm</location>
    </subcellularLocation>
</comment>
<dbReference type="GO" id="GO:0005737">
    <property type="term" value="C:cytoplasm"/>
    <property type="evidence" value="ECO:0007669"/>
    <property type="project" value="UniProtKB-SubCell"/>
</dbReference>
<dbReference type="AlphaFoldDB" id="A0A162KML1"/>
<proteinExistence type="inferred from homology"/>
<dbReference type="Pfam" id="PF02545">
    <property type="entry name" value="Maf"/>
    <property type="match status" value="1"/>
</dbReference>
<feature type="site" description="Important for substrate specificity" evidence="4">
    <location>
        <position position="8"/>
    </location>
</feature>
<dbReference type="Proteomes" id="UP000075787">
    <property type="component" value="Unassembled WGS sequence"/>
</dbReference>
<comment type="catalytic activity">
    <reaction evidence="4">
        <text>UTP + H2O = UMP + diphosphate + H(+)</text>
        <dbReference type="Rhea" id="RHEA:29395"/>
        <dbReference type="ChEBI" id="CHEBI:15377"/>
        <dbReference type="ChEBI" id="CHEBI:15378"/>
        <dbReference type="ChEBI" id="CHEBI:33019"/>
        <dbReference type="ChEBI" id="CHEBI:46398"/>
        <dbReference type="ChEBI" id="CHEBI:57865"/>
        <dbReference type="EC" id="3.6.1.9"/>
    </reaction>
</comment>
<gene>
    <name evidence="5" type="ORF">AUP44_08170</name>
</gene>
<evidence type="ECO:0000256" key="1">
    <source>
        <dbReference type="ARBA" id="ARBA00001968"/>
    </source>
</evidence>
<organism evidence="5 6">
    <name type="scientific">Tistrella mobilis</name>
    <dbReference type="NCBI Taxonomy" id="171437"/>
    <lineage>
        <taxon>Bacteria</taxon>
        <taxon>Pseudomonadati</taxon>
        <taxon>Pseudomonadota</taxon>
        <taxon>Alphaproteobacteria</taxon>
        <taxon>Geminicoccales</taxon>
        <taxon>Geminicoccaceae</taxon>
        <taxon>Tistrella</taxon>
    </lineage>
</organism>
<dbReference type="RefSeq" id="WP_062765869.1">
    <property type="nucleotide sequence ID" value="NZ_CP121027.1"/>
</dbReference>
<dbReference type="HAMAP" id="MF_00528">
    <property type="entry name" value="Maf"/>
    <property type="match status" value="1"/>
</dbReference>
<feature type="active site" description="Proton acceptor" evidence="4">
    <location>
        <position position="70"/>
    </location>
</feature>
<dbReference type="PANTHER" id="PTHR43213">
    <property type="entry name" value="BIFUNCTIONAL DTTP/UTP PYROPHOSPHATASE/METHYLTRANSFERASE PROTEIN-RELATED"/>
    <property type="match status" value="1"/>
</dbReference>
<comment type="similarity">
    <text evidence="4">Belongs to the Maf family. YhdE subfamily.</text>
</comment>
<accession>A0A162KML1</accession>
<name>A0A162KML1_9PROT</name>
<dbReference type="GeneID" id="97242573"/>
<dbReference type="Gene3D" id="3.90.950.10">
    <property type="match status" value="1"/>
</dbReference>
<dbReference type="GO" id="GO:0009117">
    <property type="term" value="P:nucleotide metabolic process"/>
    <property type="evidence" value="ECO:0007669"/>
    <property type="project" value="UniProtKB-KW"/>
</dbReference>
<comment type="function">
    <text evidence="4">Nucleoside triphosphate pyrophosphatase that hydrolyzes dTTP and UTP. May have a dual role in cell division arrest and in preventing the incorporation of modified nucleotides into cellular nucleic acids.</text>
</comment>
<comment type="caution">
    <text evidence="4">Lacks conserved residue(s) required for the propagation of feature annotation.</text>
</comment>
<evidence type="ECO:0000256" key="2">
    <source>
        <dbReference type="ARBA" id="ARBA00022801"/>
    </source>
</evidence>
<dbReference type="EMBL" id="LPZR01000169">
    <property type="protein sequence ID" value="KYO51647.1"/>
    <property type="molecule type" value="Genomic_DNA"/>
</dbReference>
<dbReference type="PANTHER" id="PTHR43213:SF5">
    <property type="entry name" value="BIFUNCTIONAL DTTP_UTP PYROPHOSPHATASE_METHYLTRANSFERASE PROTEIN-RELATED"/>
    <property type="match status" value="1"/>
</dbReference>
<dbReference type="GO" id="GO:0036221">
    <property type="term" value="F:UTP diphosphatase activity"/>
    <property type="evidence" value="ECO:0007669"/>
    <property type="project" value="RHEA"/>
</dbReference>
<evidence type="ECO:0000256" key="4">
    <source>
        <dbReference type="HAMAP-Rule" id="MF_00528"/>
    </source>
</evidence>
<evidence type="ECO:0000313" key="5">
    <source>
        <dbReference type="EMBL" id="KYO51647.1"/>
    </source>
</evidence>
<evidence type="ECO:0000313" key="6">
    <source>
        <dbReference type="Proteomes" id="UP000075787"/>
    </source>
</evidence>
<dbReference type="InterPro" id="IPR003697">
    <property type="entry name" value="Maf-like"/>
</dbReference>
<dbReference type="OrthoDB" id="9807767at2"/>
<keyword evidence="3 4" id="KW-0546">Nucleotide metabolism</keyword>
<protein>
    <recommendedName>
        <fullName evidence="4">dTTP/UTP pyrophosphatase</fullName>
        <shortName evidence="4">dTTPase/UTPase</shortName>
        <ecNumber evidence="4">3.6.1.9</ecNumber>
    </recommendedName>
    <alternativeName>
        <fullName evidence="4">Nucleoside triphosphate pyrophosphatase</fullName>
    </alternativeName>
    <alternativeName>
        <fullName evidence="4">Nucleotide pyrophosphatase</fullName>
        <shortName evidence="4">Nucleotide PPase</shortName>
    </alternativeName>
</protein>
<dbReference type="EC" id="3.6.1.9" evidence="4"/>
<comment type="cofactor">
    <cofactor evidence="1 4">
        <name>a divalent metal cation</name>
        <dbReference type="ChEBI" id="CHEBI:60240"/>
    </cofactor>
</comment>
<reference evidence="5 6" key="1">
    <citation type="submission" date="2015-12" db="EMBL/GenBank/DDBJ databases">
        <title>Genome sequence of Tistrella mobilis MCCC 1A02139.</title>
        <authorList>
            <person name="Lu L."/>
            <person name="Lai Q."/>
            <person name="Shao Z."/>
            <person name="Qian P."/>
        </authorList>
    </citation>
    <scope>NUCLEOTIDE SEQUENCE [LARGE SCALE GENOMIC DNA]</scope>
    <source>
        <strain evidence="5 6">MCCC 1A02139</strain>
    </source>
</reference>
<feature type="site" description="Important for substrate specificity" evidence="4">
    <location>
        <position position="154"/>
    </location>
</feature>
<sequence>MLASASPRRLDLLKQIGLVPDLVQAADIDETPLKDEAPRALALRLAIAKAMAARAALGALADGAVVLAADTVVAAGRRALGKPRDAAEARRFLELLSGRRHRVHGGLCVIDADGRARSRLVTTQVGFKRLSEAEFRAYLASGEWAGKAGGYAIQGRAAAFIPFVSGSYPNVVGLPLVETAVLLAASGIDITAADASPMTGEATP</sequence>
<keyword evidence="4" id="KW-0963">Cytoplasm</keyword>